<sequence>MTASTHIETNAHLTFDDGSLLHDLTLYRQLVGSLVYLTVTHLDIAYVVHIVSQFMTSPRSSHFSVILCILQYIRDILYHGLLFSSHSSLVLHAYFDVDWAGDPTDRRSTIGFCFFLGNPLISWHSKKQTIVSQFSIKAEYRAIADATQELI</sequence>
<evidence type="ECO:0000313" key="2">
    <source>
        <dbReference type="Proteomes" id="UP001630127"/>
    </source>
</evidence>
<evidence type="ECO:0000313" key="1">
    <source>
        <dbReference type="EMBL" id="KAL3529512.1"/>
    </source>
</evidence>
<gene>
    <name evidence="1" type="ORF">ACH5RR_008834</name>
</gene>
<organism evidence="1 2">
    <name type="scientific">Cinchona calisaya</name>
    <dbReference type="NCBI Taxonomy" id="153742"/>
    <lineage>
        <taxon>Eukaryota</taxon>
        <taxon>Viridiplantae</taxon>
        <taxon>Streptophyta</taxon>
        <taxon>Embryophyta</taxon>
        <taxon>Tracheophyta</taxon>
        <taxon>Spermatophyta</taxon>
        <taxon>Magnoliopsida</taxon>
        <taxon>eudicotyledons</taxon>
        <taxon>Gunneridae</taxon>
        <taxon>Pentapetalae</taxon>
        <taxon>asterids</taxon>
        <taxon>lamiids</taxon>
        <taxon>Gentianales</taxon>
        <taxon>Rubiaceae</taxon>
        <taxon>Cinchonoideae</taxon>
        <taxon>Cinchoneae</taxon>
        <taxon>Cinchona</taxon>
    </lineage>
</organism>
<dbReference type="Proteomes" id="UP001630127">
    <property type="component" value="Unassembled WGS sequence"/>
</dbReference>
<dbReference type="PANTHER" id="PTHR11439:SF461">
    <property type="entry name" value="OS10G0432200 PROTEIN"/>
    <property type="match status" value="1"/>
</dbReference>
<accession>A0ABD3ACQ5</accession>
<dbReference type="AlphaFoldDB" id="A0ABD3ACQ5"/>
<name>A0ABD3ACQ5_9GENT</name>
<dbReference type="EMBL" id="JBJUIK010000004">
    <property type="protein sequence ID" value="KAL3529512.1"/>
    <property type="molecule type" value="Genomic_DNA"/>
</dbReference>
<keyword evidence="2" id="KW-1185">Reference proteome</keyword>
<dbReference type="PANTHER" id="PTHR11439">
    <property type="entry name" value="GAG-POL-RELATED RETROTRANSPOSON"/>
    <property type="match status" value="1"/>
</dbReference>
<comment type="caution">
    <text evidence="1">The sequence shown here is derived from an EMBL/GenBank/DDBJ whole genome shotgun (WGS) entry which is preliminary data.</text>
</comment>
<dbReference type="CDD" id="cd09272">
    <property type="entry name" value="RNase_HI_RT_Ty1"/>
    <property type="match status" value="1"/>
</dbReference>
<protein>
    <recommendedName>
        <fullName evidence="3">Mitochondrial protein</fullName>
    </recommendedName>
</protein>
<proteinExistence type="predicted"/>
<reference evidence="1 2" key="1">
    <citation type="submission" date="2024-11" db="EMBL/GenBank/DDBJ databases">
        <title>A near-complete genome assembly of Cinchona calisaya.</title>
        <authorList>
            <person name="Lian D.C."/>
            <person name="Zhao X.W."/>
            <person name="Wei L."/>
        </authorList>
    </citation>
    <scope>NUCLEOTIDE SEQUENCE [LARGE SCALE GENOMIC DNA]</scope>
    <source>
        <tissue evidence="1">Nenye</tissue>
    </source>
</reference>
<evidence type="ECO:0008006" key="3">
    <source>
        <dbReference type="Google" id="ProtNLM"/>
    </source>
</evidence>